<dbReference type="InterPro" id="IPR014032">
    <property type="entry name" value="Peptidase_A24A_bac"/>
</dbReference>
<evidence type="ECO:0000256" key="2">
    <source>
        <dbReference type="RuleBase" id="RU003793"/>
    </source>
</evidence>
<feature type="transmembrane region" description="Helical" evidence="3">
    <location>
        <begin position="24"/>
        <end position="42"/>
    </location>
</feature>
<keyword evidence="3" id="KW-0812">Transmembrane</keyword>
<dbReference type="GO" id="GO:0006465">
    <property type="term" value="P:signal peptide processing"/>
    <property type="evidence" value="ECO:0007669"/>
    <property type="project" value="TreeGrafter"/>
</dbReference>
<dbReference type="InterPro" id="IPR050882">
    <property type="entry name" value="Prepilin_peptidase/N-MTase"/>
</dbReference>
<evidence type="ECO:0000259" key="4">
    <source>
        <dbReference type="Pfam" id="PF01478"/>
    </source>
</evidence>
<dbReference type="PRINTS" id="PR00864">
    <property type="entry name" value="PREPILNPTASE"/>
</dbReference>
<evidence type="ECO:0000313" key="5">
    <source>
        <dbReference type="EMBL" id="TKA02999.1"/>
    </source>
</evidence>
<gene>
    <name evidence="5" type="ORF">FCI23_37800</name>
</gene>
<dbReference type="GO" id="GO:0005886">
    <property type="term" value="C:plasma membrane"/>
    <property type="evidence" value="ECO:0007669"/>
    <property type="project" value="TreeGrafter"/>
</dbReference>
<evidence type="ECO:0000256" key="1">
    <source>
        <dbReference type="ARBA" id="ARBA00005801"/>
    </source>
</evidence>
<evidence type="ECO:0000313" key="6">
    <source>
        <dbReference type="Proteomes" id="UP000305778"/>
    </source>
</evidence>
<dbReference type="Pfam" id="PF01478">
    <property type="entry name" value="Peptidase_A24"/>
    <property type="match status" value="1"/>
</dbReference>
<keyword evidence="6" id="KW-1185">Reference proteome</keyword>
<feature type="transmembrane region" description="Helical" evidence="3">
    <location>
        <begin position="197"/>
        <end position="223"/>
    </location>
</feature>
<keyword evidence="3" id="KW-1133">Transmembrane helix</keyword>
<reference evidence="5 6" key="1">
    <citation type="submission" date="2019-04" db="EMBL/GenBank/DDBJ databases">
        <title>Streptomyces oryziradicis sp. nov., a novel actinomycete isolated from rhizosphere soil of rice (Oryza sativa L.).</title>
        <authorList>
            <person name="Li C."/>
        </authorList>
    </citation>
    <scope>NUCLEOTIDE SEQUENCE [LARGE SCALE GENOMIC DNA]</scope>
    <source>
        <strain evidence="5 6">NEAU-C40</strain>
    </source>
</reference>
<comment type="similarity">
    <text evidence="1 2">Belongs to the peptidase A24 family.</text>
</comment>
<dbReference type="Gene3D" id="1.20.120.1220">
    <property type="match status" value="1"/>
</dbReference>
<feature type="domain" description="Prepilin type IV endopeptidase peptidase" evidence="4">
    <location>
        <begin position="109"/>
        <end position="209"/>
    </location>
</feature>
<dbReference type="Proteomes" id="UP000305778">
    <property type="component" value="Unassembled WGS sequence"/>
</dbReference>
<comment type="caution">
    <text evidence="5">The sequence shown here is derived from an EMBL/GenBank/DDBJ whole genome shotgun (WGS) entry which is preliminary data.</text>
</comment>
<keyword evidence="3" id="KW-0472">Membrane</keyword>
<sequence length="254" mass="25470">MSPLLPSGPCTVGPVVLGYPFHPHVYLIVAAAVWGMAAGLALPRAAYRLAVEPDEPWCAADAAGRPFPAGVRGWAGRGEGGAPLAVLCAVVCAGLASTVGDTPELAVWLLLVPFCVLLGRVDLAVQRLPDVLTLPAAVGTGALLGGAALLPGHEGSWGRALAGGGVLGALYFVLHLVNPGGMGFGDVKLAPTLGLALGWYGWSAVVAGTLVGLGLGAGVGLVLLAMRRVDRRTPIPFGPFMLLGALAGVLLGTA</sequence>
<dbReference type="AlphaFoldDB" id="A0A4V5MY67"/>
<dbReference type="PANTHER" id="PTHR30487:SF0">
    <property type="entry name" value="PREPILIN LEADER PEPTIDASE_N-METHYLTRANSFERASE-RELATED"/>
    <property type="match status" value="1"/>
</dbReference>
<dbReference type="PANTHER" id="PTHR30487">
    <property type="entry name" value="TYPE 4 PREPILIN-LIKE PROTEINS LEADER PEPTIDE-PROCESSING ENZYME"/>
    <property type="match status" value="1"/>
</dbReference>
<feature type="transmembrane region" description="Helical" evidence="3">
    <location>
        <begin position="235"/>
        <end position="253"/>
    </location>
</feature>
<feature type="transmembrane region" description="Helical" evidence="3">
    <location>
        <begin position="105"/>
        <end position="125"/>
    </location>
</feature>
<feature type="transmembrane region" description="Helical" evidence="3">
    <location>
        <begin position="131"/>
        <end position="150"/>
    </location>
</feature>
<accession>A0A4V5MY67</accession>
<proteinExistence type="inferred from homology"/>
<organism evidence="5 6">
    <name type="scientific">Actinacidiphila oryziradicis</name>
    <dbReference type="NCBI Taxonomy" id="2571141"/>
    <lineage>
        <taxon>Bacteria</taxon>
        <taxon>Bacillati</taxon>
        <taxon>Actinomycetota</taxon>
        <taxon>Actinomycetes</taxon>
        <taxon>Kitasatosporales</taxon>
        <taxon>Streptomycetaceae</taxon>
        <taxon>Actinacidiphila</taxon>
    </lineage>
</organism>
<name>A0A4V5MY67_9ACTN</name>
<protein>
    <submittedName>
        <fullName evidence="5">Prepilin peptidase</fullName>
    </submittedName>
</protein>
<dbReference type="EMBL" id="SUMC01000059">
    <property type="protein sequence ID" value="TKA02999.1"/>
    <property type="molecule type" value="Genomic_DNA"/>
</dbReference>
<dbReference type="InterPro" id="IPR000045">
    <property type="entry name" value="Prepilin_IV_endopep_pep"/>
</dbReference>
<feature type="transmembrane region" description="Helical" evidence="3">
    <location>
        <begin position="157"/>
        <end position="177"/>
    </location>
</feature>
<evidence type="ECO:0000256" key="3">
    <source>
        <dbReference type="SAM" id="Phobius"/>
    </source>
</evidence>
<dbReference type="GO" id="GO:0004190">
    <property type="term" value="F:aspartic-type endopeptidase activity"/>
    <property type="evidence" value="ECO:0007669"/>
    <property type="project" value="InterPro"/>
</dbReference>
<dbReference type="OrthoDB" id="2087435at2"/>